<feature type="non-terminal residue" evidence="1">
    <location>
        <position position="503"/>
    </location>
</feature>
<accession>A0A7A7BNE3</accession>
<dbReference type="GO" id="GO:0019068">
    <property type="term" value="P:virion assembly"/>
    <property type="evidence" value="ECO:0007669"/>
    <property type="project" value="InterPro"/>
</dbReference>
<gene>
    <name evidence="1" type="ORF">HL639_26940</name>
</gene>
<dbReference type="Pfam" id="PF05136">
    <property type="entry name" value="Phage_portal_2"/>
    <property type="match status" value="1"/>
</dbReference>
<reference evidence="1" key="1">
    <citation type="journal article" date="2018" name="Genome Biol.">
        <title>SKESA: strategic k-mer extension for scrupulous assemblies.</title>
        <authorList>
            <person name="Souvorov A."/>
            <person name="Agarwala R."/>
            <person name="Lipman D.J."/>
        </authorList>
    </citation>
    <scope>NUCLEOTIDE SEQUENCE</scope>
    <source>
        <strain evidence="1">EC00662</strain>
    </source>
</reference>
<proteinExistence type="predicted"/>
<protein>
    <submittedName>
        <fullName evidence="1">Phage portal protein</fullName>
    </submittedName>
</protein>
<dbReference type="InterPro" id="IPR006429">
    <property type="entry name" value="Phage_lambda_portal"/>
</dbReference>
<comment type="caution">
    <text evidence="1">The sequence shown here is derived from an EMBL/GenBank/DDBJ whole genome shotgun (WGS) entry which is preliminary data.</text>
</comment>
<organism evidence="1">
    <name type="scientific">Escherichia coli</name>
    <dbReference type="NCBI Taxonomy" id="562"/>
    <lineage>
        <taxon>Bacteria</taxon>
        <taxon>Pseudomonadati</taxon>
        <taxon>Pseudomonadota</taxon>
        <taxon>Gammaproteobacteria</taxon>
        <taxon>Enterobacterales</taxon>
        <taxon>Enterobacteriaceae</taxon>
        <taxon>Escherichia</taxon>
    </lineage>
</organism>
<dbReference type="AlphaFoldDB" id="A0A7A7BNE3"/>
<dbReference type="NCBIfam" id="TIGR01539">
    <property type="entry name" value="portal_lambda"/>
    <property type="match status" value="1"/>
</dbReference>
<sequence length="503" mass="56296">MKTPTIPTLLGPDGMTSLREYAGYHGGGSGFGGQLRAWNPPSESVDAALLPNFTRGNARADDLVRNNGYAANAIQLHQDHIVGSFFRLSHRPSWRYLGIGEEEARAFSREVEAAWKEFAEDDCCCIDVERKRTFTMMIREGVAMHAFNGELFVQATWDTSSSRLFRTQFRMVSPKRISNPNNTGDSRNCRAGVQINDSGAALGYYVSEDGYPGWMPQKWTWIPRELPGGRASFIHVFEPVEDGQTRGANVFYSVMEQMKMLDTLQNTQLQSAIVKAMYAATIESELDTQSAMDFILGANSQEQRERLTGWIGEIAAYYSAAPVRLGGAKVPHLMPGDSLNLQTAQDTDNGYSVFEQSLLRYIAAGLGVSYEQLSRNYAQMSYSTARASANESWAHFMGRRKFVASRQASQMFLCWLEEAIVRRVVTLPSKARFSFQEARSAWGNCDWIGSGRMAIDGLKEVQEAVMLIEAGLSTYEKECAKRGDDYQEIFAQQVRETMERRAA</sequence>
<evidence type="ECO:0000313" key="1">
    <source>
        <dbReference type="EMBL" id="HAJ1271896.1"/>
    </source>
</evidence>
<name>A0A7A7BNE3_ECOLX</name>
<reference evidence="1" key="2">
    <citation type="submission" date="2019-09" db="EMBL/GenBank/DDBJ databases">
        <authorList>
            <consortium name="NCBI Pathogen Detection Project"/>
        </authorList>
    </citation>
    <scope>NUCLEOTIDE SEQUENCE</scope>
    <source>
        <strain evidence="1">EC00662</strain>
    </source>
</reference>
<dbReference type="EMBL" id="DABHBX010000096">
    <property type="protein sequence ID" value="HAJ1271896.1"/>
    <property type="molecule type" value="Genomic_DNA"/>
</dbReference>
<dbReference type="GO" id="GO:0005198">
    <property type="term" value="F:structural molecule activity"/>
    <property type="evidence" value="ECO:0007669"/>
    <property type="project" value="InterPro"/>
</dbReference>